<dbReference type="Gene3D" id="1.25.40.10">
    <property type="entry name" value="Tetratricopeptide repeat domain"/>
    <property type="match status" value="1"/>
</dbReference>
<dbReference type="InterPro" id="IPR011990">
    <property type="entry name" value="TPR-like_helical_dom_sf"/>
</dbReference>
<evidence type="ECO:0000313" key="3">
    <source>
        <dbReference type="Proteomes" id="UP000224567"/>
    </source>
</evidence>
<reference evidence="2 3" key="1">
    <citation type="journal article" date="2017" name="Genome Biol.">
        <title>New reference genome sequences of hot pepper reveal the massive evolution of plant disease-resistance genes by retroduplication.</title>
        <authorList>
            <person name="Kim S."/>
            <person name="Park J."/>
            <person name="Yeom S.I."/>
            <person name="Kim Y.M."/>
            <person name="Seo E."/>
            <person name="Kim K.T."/>
            <person name="Kim M.S."/>
            <person name="Lee J.M."/>
            <person name="Cheong K."/>
            <person name="Shin H.S."/>
            <person name="Kim S.B."/>
            <person name="Han K."/>
            <person name="Lee J."/>
            <person name="Park M."/>
            <person name="Lee H.A."/>
            <person name="Lee H.Y."/>
            <person name="Lee Y."/>
            <person name="Oh S."/>
            <person name="Lee J.H."/>
            <person name="Choi E."/>
            <person name="Choi E."/>
            <person name="Lee S.E."/>
            <person name="Jeon J."/>
            <person name="Kim H."/>
            <person name="Choi G."/>
            <person name="Song H."/>
            <person name="Lee J."/>
            <person name="Lee S.C."/>
            <person name="Kwon J.K."/>
            <person name="Lee H.Y."/>
            <person name="Koo N."/>
            <person name="Hong Y."/>
            <person name="Kim R.W."/>
            <person name="Kang W.H."/>
            <person name="Huh J.H."/>
            <person name="Kang B.C."/>
            <person name="Yang T.J."/>
            <person name="Lee Y.H."/>
            <person name="Bennetzen J.L."/>
            <person name="Choi D."/>
        </authorList>
    </citation>
    <scope>NUCLEOTIDE SEQUENCE [LARGE SCALE GENOMIC DNA]</scope>
    <source>
        <strain evidence="3">cv. PBC81</strain>
    </source>
</reference>
<dbReference type="Pfam" id="PF13041">
    <property type="entry name" value="PPR_2"/>
    <property type="match status" value="1"/>
</dbReference>
<dbReference type="EMBL" id="MLFT02000004">
    <property type="protein sequence ID" value="PHT49929.1"/>
    <property type="molecule type" value="Genomic_DNA"/>
</dbReference>
<proteinExistence type="predicted"/>
<organism evidence="2 3">
    <name type="scientific">Capsicum baccatum</name>
    <name type="common">Peruvian pepper</name>
    <dbReference type="NCBI Taxonomy" id="33114"/>
    <lineage>
        <taxon>Eukaryota</taxon>
        <taxon>Viridiplantae</taxon>
        <taxon>Streptophyta</taxon>
        <taxon>Embryophyta</taxon>
        <taxon>Tracheophyta</taxon>
        <taxon>Spermatophyta</taxon>
        <taxon>Magnoliopsida</taxon>
        <taxon>eudicotyledons</taxon>
        <taxon>Gunneridae</taxon>
        <taxon>Pentapetalae</taxon>
        <taxon>asterids</taxon>
        <taxon>lamiids</taxon>
        <taxon>Solanales</taxon>
        <taxon>Solanaceae</taxon>
        <taxon>Solanoideae</taxon>
        <taxon>Capsiceae</taxon>
        <taxon>Capsicum</taxon>
    </lineage>
</organism>
<reference evidence="3" key="2">
    <citation type="journal article" date="2017" name="J. Anim. Genet.">
        <title>Multiple reference genome sequences of hot pepper reveal the massive evolution of plant disease resistance genes by retroduplication.</title>
        <authorList>
            <person name="Kim S."/>
            <person name="Park J."/>
            <person name="Yeom S.-I."/>
            <person name="Kim Y.-M."/>
            <person name="Seo E."/>
            <person name="Kim K.-T."/>
            <person name="Kim M.-S."/>
            <person name="Lee J.M."/>
            <person name="Cheong K."/>
            <person name="Shin H.-S."/>
            <person name="Kim S.-B."/>
            <person name="Han K."/>
            <person name="Lee J."/>
            <person name="Park M."/>
            <person name="Lee H.-A."/>
            <person name="Lee H.-Y."/>
            <person name="Lee Y."/>
            <person name="Oh S."/>
            <person name="Lee J.H."/>
            <person name="Choi E."/>
            <person name="Choi E."/>
            <person name="Lee S.E."/>
            <person name="Jeon J."/>
            <person name="Kim H."/>
            <person name="Choi G."/>
            <person name="Song H."/>
            <person name="Lee J."/>
            <person name="Lee S.-C."/>
            <person name="Kwon J.-K."/>
            <person name="Lee H.-Y."/>
            <person name="Koo N."/>
            <person name="Hong Y."/>
            <person name="Kim R.W."/>
            <person name="Kang W.-H."/>
            <person name="Huh J.H."/>
            <person name="Kang B.-C."/>
            <person name="Yang T.-J."/>
            <person name="Lee Y.-H."/>
            <person name="Bennetzen J.L."/>
            <person name="Choi D."/>
        </authorList>
    </citation>
    <scope>NUCLEOTIDE SEQUENCE [LARGE SCALE GENOMIC DNA]</scope>
    <source>
        <strain evidence="3">cv. PBC81</strain>
    </source>
</reference>
<sequence length="108" mass="12003">MLLYGLTPDSVTYNLWIGAAYNLGLIPLILQPHDDMLRKGCQLDVITYTKLLMLFCLGEELSDDSPDDFEGLDVLVSHVANLLSTECVTQQLALPGENMEMETRALLT</sequence>
<comment type="caution">
    <text evidence="2">The sequence shown here is derived from an EMBL/GenBank/DDBJ whole genome shotgun (WGS) entry which is preliminary data.</text>
</comment>
<dbReference type="AlphaFoldDB" id="A0A2G2WXN3"/>
<gene>
    <name evidence="2" type="ORF">CQW23_09676</name>
</gene>
<evidence type="ECO:0000313" key="2">
    <source>
        <dbReference type="EMBL" id="PHT49929.1"/>
    </source>
</evidence>
<evidence type="ECO:0000256" key="1">
    <source>
        <dbReference type="ARBA" id="ARBA00022737"/>
    </source>
</evidence>
<name>A0A2G2WXN3_CAPBA</name>
<dbReference type="Proteomes" id="UP000224567">
    <property type="component" value="Unassembled WGS sequence"/>
</dbReference>
<accession>A0A2G2WXN3</accession>
<keyword evidence="3" id="KW-1185">Reference proteome</keyword>
<dbReference type="InterPro" id="IPR002885">
    <property type="entry name" value="PPR_rpt"/>
</dbReference>
<keyword evidence="1" id="KW-0677">Repeat</keyword>
<protein>
    <submittedName>
        <fullName evidence="2">Uncharacterized protein</fullName>
    </submittedName>
</protein>
<dbReference type="OrthoDB" id="185373at2759"/>